<feature type="compositionally biased region" description="Basic and acidic residues" evidence="1">
    <location>
        <begin position="156"/>
        <end position="171"/>
    </location>
</feature>
<comment type="caution">
    <text evidence="2">The sequence shown here is derived from an EMBL/GenBank/DDBJ whole genome shotgun (WGS) entry which is preliminary data.</text>
</comment>
<organism evidence="2 3">
    <name type="scientific">Ceratopteris richardii</name>
    <name type="common">Triangle waterfern</name>
    <dbReference type="NCBI Taxonomy" id="49495"/>
    <lineage>
        <taxon>Eukaryota</taxon>
        <taxon>Viridiplantae</taxon>
        <taxon>Streptophyta</taxon>
        <taxon>Embryophyta</taxon>
        <taxon>Tracheophyta</taxon>
        <taxon>Polypodiopsida</taxon>
        <taxon>Polypodiidae</taxon>
        <taxon>Polypodiales</taxon>
        <taxon>Pteridineae</taxon>
        <taxon>Pteridaceae</taxon>
        <taxon>Parkerioideae</taxon>
        <taxon>Ceratopteris</taxon>
    </lineage>
</organism>
<feature type="compositionally biased region" description="Polar residues" evidence="1">
    <location>
        <begin position="91"/>
        <end position="110"/>
    </location>
</feature>
<reference evidence="2" key="1">
    <citation type="submission" date="2021-08" db="EMBL/GenBank/DDBJ databases">
        <title>WGS assembly of Ceratopteris richardii.</title>
        <authorList>
            <person name="Marchant D.B."/>
            <person name="Chen G."/>
            <person name="Jenkins J."/>
            <person name="Shu S."/>
            <person name="Leebens-Mack J."/>
            <person name="Grimwood J."/>
            <person name="Schmutz J."/>
            <person name="Soltis P."/>
            <person name="Soltis D."/>
            <person name="Chen Z.-H."/>
        </authorList>
    </citation>
    <scope>NUCLEOTIDE SEQUENCE</scope>
    <source>
        <strain evidence="2">Whitten #5841</strain>
        <tissue evidence="2">Leaf</tissue>
    </source>
</reference>
<gene>
    <name evidence="2" type="ORF">KP509_31G064000</name>
</gene>
<feature type="compositionally biased region" description="Basic and acidic residues" evidence="1">
    <location>
        <begin position="111"/>
        <end position="146"/>
    </location>
</feature>
<feature type="compositionally biased region" description="Acidic residues" evidence="1">
    <location>
        <begin position="11"/>
        <end position="21"/>
    </location>
</feature>
<keyword evidence="3" id="KW-1185">Reference proteome</keyword>
<accession>A0A8T2R0X4</accession>
<dbReference type="EMBL" id="CM035436">
    <property type="protein sequence ID" value="KAH7289213.1"/>
    <property type="molecule type" value="Genomic_DNA"/>
</dbReference>
<dbReference type="Proteomes" id="UP000825935">
    <property type="component" value="Chromosome 31"/>
</dbReference>
<name>A0A8T2R0X4_CERRI</name>
<feature type="compositionally biased region" description="Acidic residues" evidence="1">
    <location>
        <begin position="172"/>
        <end position="186"/>
    </location>
</feature>
<feature type="compositionally biased region" description="Basic and acidic residues" evidence="1">
    <location>
        <begin position="1"/>
        <end position="10"/>
    </location>
</feature>
<dbReference type="AlphaFoldDB" id="A0A8T2R0X4"/>
<proteinExistence type="predicted"/>
<evidence type="ECO:0000313" key="3">
    <source>
        <dbReference type="Proteomes" id="UP000825935"/>
    </source>
</evidence>
<feature type="region of interest" description="Disordered" evidence="1">
    <location>
        <begin position="1"/>
        <end position="192"/>
    </location>
</feature>
<feature type="compositionally biased region" description="Basic and acidic residues" evidence="1">
    <location>
        <begin position="70"/>
        <end position="90"/>
    </location>
</feature>
<sequence>MTMRDLHDQNSDFEEENDENEAGNLQKDVQLIHEEENPEVNDASPEVHDASRIAESGENEKQHVFIANDDYVHESNEGGSENDHERDERTAQSPDANTLTKFSEVQGFQNHESETTCERNEGNETNEGPERRMSESIDSDLKEDINKISQQWQLSKEGEMDKDGNRKRDADGNEDGDGDGDADENSEMSREELNERANAFISAFRRKLVISTAVAEG</sequence>
<evidence type="ECO:0000256" key="1">
    <source>
        <dbReference type="SAM" id="MobiDB-lite"/>
    </source>
</evidence>
<evidence type="ECO:0000313" key="2">
    <source>
        <dbReference type="EMBL" id="KAH7289213.1"/>
    </source>
</evidence>
<protein>
    <submittedName>
        <fullName evidence="2">Uncharacterized protein</fullName>
    </submittedName>
</protein>